<proteinExistence type="predicted"/>
<dbReference type="EMBL" id="GGEC01080485">
    <property type="protein sequence ID" value="MBX60969.1"/>
    <property type="molecule type" value="Transcribed_RNA"/>
</dbReference>
<accession>A0A2P2Q225</accession>
<organism evidence="1">
    <name type="scientific">Rhizophora mucronata</name>
    <name type="common">Asiatic mangrove</name>
    <dbReference type="NCBI Taxonomy" id="61149"/>
    <lineage>
        <taxon>Eukaryota</taxon>
        <taxon>Viridiplantae</taxon>
        <taxon>Streptophyta</taxon>
        <taxon>Embryophyta</taxon>
        <taxon>Tracheophyta</taxon>
        <taxon>Spermatophyta</taxon>
        <taxon>Magnoliopsida</taxon>
        <taxon>eudicotyledons</taxon>
        <taxon>Gunneridae</taxon>
        <taxon>Pentapetalae</taxon>
        <taxon>rosids</taxon>
        <taxon>fabids</taxon>
        <taxon>Malpighiales</taxon>
        <taxon>Rhizophoraceae</taxon>
        <taxon>Rhizophora</taxon>
    </lineage>
</organism>
<evidence type="ECO:0000313" key="1">
    <source>
        <dbReference type="EMBL" id="MBX60969.1"/>
    </source>
</evidence>
<dbReference type="AlphaFoldDB" id="A0A2P2Q225"/>
<sequence length="47" mass="5389">MLCQMLASCSYYLEVSLETSPFLAPEAKFQLLAAYRKEIQHEETSDC</sequence>
<name>A0A2P2Q225_RHIMU</name>
<reference evidence="1" key="1">
    <citation type="submission" date="2018-02" db="EMBL/GenBank/DDBJ databases">
        <title>Rhizophora mucronata_Transcriptome.</title>
        <authorList>
            <person name="Meera S.P."/>
            <person name="Sreeshan A."/>
            <person name="Augustine A."/>
        </authorList>
    </citation>
    <scope>NUCLEOTIDE SEQUENCE</scope>
    <source>
        <tissue evidence="1">Leaf</tissue>
    </source>
</reference>
<protein>
    <submittedName>
        <fullName evidence="1">Uncharacterized protein</fullName>
    </submittedName>
</protein>